<dbReference type="Proteomes" id="UP000054007">
    <property type="component" value="Unassembled WGS sequence"/>
</dbReference>
<proteinExistence type="predicted"/>
<accession>A0A0D7AYJ3</accession>
<reference evidence="2 3" key="1">
    <citation type="journal article" date="2015" name="Fungal Genet. Biol.">
        <title>Evolution of novel wood decay mechanisms in Agaricales revealed by the genome sequences of Fistulina hepatica and Cylindrobasidium torrendii.</title>
        <authorList>
            <person name="Floudas D."/>
            <person name="Held B.W."/>
            <person name="Riley R."/>
            <person name="Nagy L.G."/>
            <person name="Koehler G."/>
            <person name="Ransdell A.S."/>
            <person name="Younus H."/>
            <person name="Chow J."/>
            <person name="Chiniquy J."/>
            <person name="Lipzen A."/>
            <person name="Tritt A."/>
            <person name="Sun H."/>
            <person name="Haridas S."/>
            <person name="LaButti K."/>
            <person name="Ohm R.A."/>
            <person name="Kues U."/>
            <person name="Blanchette R.A."/>
            <person name="Grigoriev I.V."/>
            <person name="Minto R.E."/>
            <person name="Hibbett D.S."/>
        </authorList>
    </citation>
    <scope>NUCLEOTIDE SEQUENCE [LARGE SCALE GENOMIC DNA]</scope>
    <source>
        <strain evidence="2 3">FP15055 ss-10</strain>
    </source>
</reference>
<dbReference type="EMBL" id="KN880707">
    <property type="protein sequence ID" value="KIY63282.1"/>
    <property type="molecule type" value="Genomic_DNA"/>
</dbReference>
<evidence type="ECO:0000313" key="3">
    <source>
        <dbReference type="Proteomes" id="UP000054007"/>
    </source>
</evidence>
<dbReference type="AlphaFoldDB" id="A0A0D7AYJ3"/>
<feature type="region of interest" description="Disordered" evidence="1">
    <location>
        <begin position="90"/>
        <end position="112"/>
    </location>
</feature>
<organism evidence="2 3">
    <name type="scientific">Cylindrobasidium torrendii FP15055 ss-10</name>
    <dbReference type="NCBI Taxonomy" id="1314674"/>
    <lineage>
        <taxon>Eukaryota</taxon>
        <taxon>Fungi</taxon>
        <taxon>Dikarya</taxon>
        <taxon>Basidiomycota</taxon>
        <taxon>Agaricomycotina</taxon>
        <taxon>Agaricomycetes</taxon>
        <taxon>Agaricomycetidae</taxon>
        <taxon>Agaricales</taxon>
        <taxon>Marasmiineae</taxon>
        <taxon>Physalacriaceae</taxon>
        <taxon>Cylindrobasidium</taxon>
    </lineage>
</organism>
<evidence type="ECO:0000313" key="2">
    <source>
        <dbReference type="EMBL" id="KIY63282.1"/>
    </source>
</evidence>
<sequence length="112" mass="12538">MPLFLQSPSIEQKNLFTLLPIVSVLTSDGTACILVRRYPRMLQAQRVNQDRFPARGHREQGRMVLVIPRHHSISIVYEICASQSSTQATAARLCPTSKKGTTQGSGFRAKRE</sequence>
<name>A0A0D7AYJ3_9AGAR</name>
<keyword evidence="3" id="KW-1185">Reference proteome</keyword>
<gene>
    <name evidence="2" type="ORF">CYLTODRAFT_426247</name>
</gene>
<protein>
    <submittedName>
        <fullName evidence="2">Uncharacterized protein</fullName>
    </submittedName>
</protein>
<evidence type="ECO:0000256" key="1">
    <source>
        <dbReference type="SAM" id="MobiDB-lite"/>
    </source>
</evidence>